<dbReference type="OrthoDB" id="10262656at2759"/>
<feature type="transmembrane region" description="Helical" evidence="7">
    <location>
        <begin position="118"/>
        <end position="142"/>
    </location>
</feature>
<feature type="transmembrane region" description="Helical" evidence="7">
    <location>
        <begin position="396"/>
        <end position="415"/>
    </location>
</feature>
<dbReference type="PANTHER" id="PTHR23504:SF15">
    <property type="entry name" value="MAJOR FACILITATOR SUPERFAMILY (MFS) PROFILE DOMAIN-CONTAINING PROTEIN"/>
    <property type="match status" value="1"/>
</dbReference>
<accession>A0A6A6VIL3</accession>
<feature type="transmembrane region" description="Helical" evidence="7">
    <location>
        <begin position="93"/>
        <end position="112"/>
    </location>
</feature>
<feature type="transmembrane region" description="Helical" evidence="7">
    <location>
        <begin position="309"/>
        <end position="329"/>
    </location>
</feature>
<feature type="transmembrane region" description="Helical" evidence="7">
    <location>
        <begin position="59"/>
        <end position="81"/>
    </location>
</feature>
<evidence type="ECO:0000256" key="1">
    <source>
        <dbReference type="ARBA" id="ARBA00004141"/>
    </source>
</evidence>
<proteinExistence type="predicted"/>
<dbReference type="InterPro" id="IPR036259">
    <property type="entry name" value="MFS_trans_sf"/>
</dbReference>
<feature type="region of interest" description="Disordered" evidence="6">
    <location>
        <begin position="268"/>
        <end position="290"/>
    </location>
</feature>
<evidence type="ECO:0000313" key="9">
    <source>
        <dbReference type="EMBL" id="KAF2749656.1"/>
    </source>
</evidence>
<evidence type="ECO:0000256" key="5">
    <source>
        <dbReference type="ARBA" id="ARBA00023136"/>
    </source>
</evidence>
<feature type="transmembrane region" description="Helical" evidence="7">
    <location>
        <begin position="154"/>
        <end position="174"/>
    </location>
</feature>
<evidence type="ECO:0000313" key="10">
    <source>
        <dbReference type="Proteomes" id="UP000799440"/>
    </source>
</evidence>
<protein>
    <submittedName>
        <fullName evidence="9">MFS general substrate transporter</fullName>
    </submittedName>
</protein>
<dbReference type="Proteomes" id="UP000799440">
    <property type="component" value="Unassembled WGS sequence"/>
</dbReference>
<organism evidence="9 10">
    <name type="scientific">Sporormia fimetaria CBS 119925</name>
    <dbReference type="NCBI Taxonomy" id="1340428"/>
    <lineage>
        <taxon>Eukaryota</taxon>
        <taxon>Fungi</taxon>
        <taxon>Dikarya</taxon>
        <taxon>Ascomycota</taxon>
        <taxon>Pezizomycotina</taxon>
        <taxon>Dothideomycetes</taxon>
        <taxon>Pleosporomycetidae</taxon>
        <taxon>Pleosporales</taxon>
        <taxon>Sporormiaceae</taxon>
        <taxon>Sporormia</taxon>
    </lineage>
</organism>
<sequence length="562" mass="61336">MARNGGLATILRDKAPFPTRQLAVLALCRISEPIAFMSIFPYVYFMVKSFDVANSEAQIAMYTGMVTSAFAFAECASSVFWGRLSDRIGRKRVLLGGLFGTGLSMLILGFSRSLPVAIIARALGGLLNGNIGVLQTTVAELVTVEKHQPRAYSIMPFVWCLGTIIGSSLGGILANPVASWPSQFSGTIFDRFPYLLPNLVCTAVVIFGLLVGIFFLEETHEDRKHDRDRGVEMGRWLLSKICHRHDYNPLAEKPGTLDELRSMLETDRQSDYDSAASSPTLCGSRTPVTRTPSLSLEREIKLSPETPKIFTNQICLIILSVGLLAFHTISLEQLLPILMANPKSEKAPQLPFKFQGGFEFPQQKIGSILAIQGLIQMIAQVVFFPWISRKLGSRRTFWLTIATYPFLYLLAPYLALLPERLRTPGIVLLLLWKVTAQSLSYPSLNIMLANSAPSKKVLGTLNGAVASSASICRGFGPTVSGAIATVGENHGMSGLAWWVCACIAMLAWTPGFLLKEAGKSNLKVEVEGDEEAGLRTSLADDISDTDSVCTLTLHDGIEVLPK</sequence>
<dbReference type="AlphaFoldDB" id="A0A6A6VIL3"/>
<dbReference type="SUPFAM" id="SSF103473">
    <property type="entry name" value="MFS general substrate transporter"/>
    <property type="match status" value="1"/>
</dbReference>
<dbReference type="Pfam" id="PF07690">
    <property type="entry name" value="MFS_1"/>
    <property type="match status" value="1"/>
</dbReference>
<reference evidence="9" key="1">
    <citation type="journal article" date="2020" name="Stud. Mycol.">
        <title>101 Dothideomycetes genomes: a test case for predicting lifestyles and emergence of pathogens.</title>
        <authorList>
            <person name="Haridas S."/>
            <person name="Albert R."/>
            <person name="Binder M."/>
            <person name="Bloem J."/>
            <person name="Labutti K."/>
            <person name="Salamov A."/>
            <person name="Andreopoulos B."/>
            <person name="Baker S."/>
            <person name="Barry K."/>
            <person name="Bills G."/>
            <person name="Bluhm B."/>
            <person name="Cannon C."/>
            <person name="Castanera R."/>
            <person name="Culley D."/>
            <person name="Daum C."/>
            <person name="Ezra D."/>
            <person name="Gonzalez J."/>
            <person name="Henrissat B."/>
            <person name="Kuo A."/>
            <person name="Liang C."/>
            <person name="Lipzen A."/>
            <person name="Lutzoni F."/>
            <person name="Magnuson J."/>
            <person name="Mondo S."/>
            <person name="Nolan M."/>
            <person name="Ohm R."/>
            <person name="Pangilinan J."/>
            <person name="Park H.-J."/>
            <person name="Ramirez L."/>
            <person name="Alfaro M."/>
            <person name="Sun H."/>
            <person name="Tritt A."/>
            <person name="Yoshinaga Y."/>
            <person name="Zwiers L.-H."/>
            <person name="Turgeon B."/>
            <person name="Goodwin S."/>
            <person name="Spatafora J."/>
            <person name="Crous P."/>
            <person name="Grigoriev I."/>
        </authorList>
    </citation>
    <scope>NUCLEOTIDE SEQUENCE</scope>
    <source>
        <strain evidence="9">CBS 119925</strain>
    </source>
</reference>
<feature type="transmembrane region" description="Helical" evidence="7">
    <location>
        <begin position="495"/>
        <end position="514"/>
    </location>
</feature>
<feature type="transmembrane region" description="Helical" evidence="7">
    <location>
        <begin position="194"/>
        <end position="216"/>
    </location>
</feature>
<dbReference type="GO" id="GO:0022857">
    <property type="term" value="F:transmembrane transporter activity"/>
    <property type="evidence" value="ECO:0007669"/>
    <property type="project" value="InterPro"/>
</dbReference>
<name>A0A6A6VIL3_9PLEO</name>
<dbReference type="PANTHER" id="PTHR23504">
    <property type="entry name" value="MAJOR FACILITATOR SUPERFAMILY DOMAIN-CONTAINING PROTEIN 10"/>
    <property type="match status" value="1"/>
</dbReference>
<keyword evidence="5 7" id="KW-0472">Membrane</keyword>
<evidence type="ECO:0000256" key="7">
    <source>
        <dbReference type="SAM" id="Phobius"/>
    </source>
</evidence>
<feature type="transmembrane region" description="Helical" evidence="7">
    <location>
        <begin position="22"/>
        <end position="47"/>
    </location>
</feature>
<feature type="transmembrane region" description="Helical" evidence="7">
    <location>
        <begin position="365"/>
        <end position="384"/>
    </location>
</feature>
<dbReference type="InterPro" id="IPR020846">
    <property type="entry name" value="MFS_dom"/>
</dbReference>
<keyword evidence="3 7" id="KW-0812">Transmembrane</keyword>
<feature type="domain" description="Major facilitator superfamily (MFS) profile" evidence="8">
    <location>
        <begin position="21"/>
        <end position="519"/>
    </location>
</feature>
<dbReference type="PROSITE" id="PS50850">
    <property type="entry name" value="MFS"/>
    <property type="match status" value="1"/>
</dbReference>
<evidence type="ECO:0000256" key="2">
    <source>
        <dbReference type="ARBA" id="ARBA00022448"/>
    </source>
</evidence>
<dbReference type="InterPro" id="IPR011701">
    <property type="entry name" value="MFS"/>
</dbReference>
<evidence type="ECO:0000256" key="3">
    <source>
        <dbReference type="ARBA" id="ARBA00022692"/>
    </source>
</evidence>
<gene>
    <name evidence="9" type="ORF">M011DRAFT_398003</name>
</gene>
<comment type="subcellular location">
    <subcellularLocation>
        <location evidence="1">Membrane</location>
        <topology evidence="1">Multi-pass membrane protein</topology>
    </subcellularLocation>
</comment>
<feature type="compositionally biased region" description="Polar residues" evidence="6">
    <location>
        <begin position="275"/>
        <end position="290"/>
    </location>
</feature>
<evidence type="ECO:0000256" key="6">
    <source>
        <dbReference type="SAM" id="MobiDB-lite"/>
    </source>
</evidence>
<keyword evidence="4 7" id="KW-1133">Transmembrane helix</keyword>
<keyword evidence="10" id="KW-1185">Reference proteome</keyword>
<dbReference type="Gene3D" id="1.20.1250.20">
    <property type="entry name" value="MFS general substrate transporter like domains"/>
    <property type="match status" value="1"/>
</dbReference>
<evidence type="ECO:0000259" key="8">
    <source>
        <dbReference type="PROSITE" id="PS50850"/>
    </source>
</evidence>
<dbReference type="EMBL" id="MU006565">
    <property type="protein sequence ID" value="KAF2749656.1"/>
    <property type="molecule type" value="Genomic_DNA"/>
</dbReference>
<evidence type="ECO:0000256" key="4">
    <source>
        <dbReference type="ARBA" id="ARBA00022989"/>
    </source>
</evidence>
<dbReference type="GO" id="GO:0016020">
    <property type="term" value="C:membrane"/>
    <property type="evidence" value="ECO:0007669"/>
    <property type="project" value="UniProtKB-SubCell"/>
</dbReference>
<keyword evidence="2" id="KW-0813">Transport</keyword>